<evidence type="ECO:0000313" key="2">
    <source>
        <dbReference type="Proteomes" id="UP000254938"/>
    </source>
</evidence>
<dbReference type="InterPro" id="IPR006441">
    <property type="entry name" value="Phage_P2_GpN"/>
</dbReference>
<reference evidence="1 2" key="1">
    <citation type="submission" date="2018-06" db="EMBL/GenBank/DDBJ databases">
        <authorList>
            <consortium name="Pathogen Informatics"/>
            <person name="Doyle S."/>
        </authorList>
    </citation>
    <scope>NUCLEOTIDE SEQUENCE [LARGE SCALE GENOMIC DNA]</scope>
    <source>
        <strain evidence="1 2">NCTC9140</strain>
    </source>
</reference>
<organism evidence="1 2">
    <name type="scientific">Klebsiella pneumoniae</name>
    <dbReference type="NCBI Taxonomy" id="573"/>
    <lineage>
        <taxon>Bacteria</taxon>
        <taxon>Pseudomonadati</taxon>
        <taxon>Pseudomonadota</taxon>
        <taxon>Gammaproteobacteria</taxon>
        <taxon>Enterobacterales</taxon>
        <taxon>Enterobacteriaceae</taxon>
        <taxon>Klebsiella/Raoultella group</taxon>
        <taxon>Klebsiella</taxon>
        <taxon>Klebsiella pneumoniae complex</taxon>
    </lineage>
</organism>
<accession>A0A377U013</accession>
<dbReference type="EMBL" id="UGKQ01000007">
    <property type="protein sequence ID" value="STS85343.1"/>
    <property type="molecule type" value="Genomic_DNA"/>
</dbReference>
<dbReference type="Proteomes" id="UP000254938">
    <property type="component" value="Unassembled WGS sequence"/>
</dbReference>
<name>A0A377U013_KLEPN</name>
<dbReference type="AlphaFoldDB" id="A0A377U013"/>
<gene>
    <name evidence="1" type="ORF">NCTC9140_07170</name>
</gene>
<dbReference type="Pfam" id="PF05125">
    <property type="entry name" value="Phage_cap_P2"/>
    <property type="match status" value="1"/>
</dbReference>
<proteinExistence type="predicted"/>
<protein>
    <submittedName>
        <fullName evidence="1">Phage major capsid protein</fullName>
    </submittedName>
</protein>
<sequence length="194" mass="21512">MLQDVNKGLAAKNPRRCGRIMSWAAKTKDGVTTKGAVKVGKGGDYANLDAVVMDAVNELIDPVYQDDDDLVVVCGRELLSDKYFPLVNKDQENTEKLAADLIISQKRMGGLQAVRAPYFPANALLITRLDNLSIYWQEDTRRRSVIDNPKRDRVENFESVNEAYVVEDYRCAALVENIQMGDFSAPAVPEGEGA</sequence>
<evidence type="ECO:0000313" key="1">
    <source>
        <dbReference type="EMBL" id="STS85343.1"/>
    </source>
</evidence>